<dbReference type="EMBL" id="AP021875">
    <property type="protein sequence ID" value="BBO79262.1"/>
    <property type="molecule type" value="Genomic_DNA"/>
</dbReference>
<dbReference type="GO" id="GO:0016787">
    <property type="term" value="F:hydrolase activity"/>
    <property type="evidence" value="ECO:0007669"/>
    <property type="project" value="UniProtKB-KW"/>
</dbReference>
<reference evidence="4 5" key="1">
    <citation type="submission" date="2019-11" db="EMBL/GenBank/DDBJ databases">
        <title>Comparative genomics of hydrocarbon-degrading Desulfosarcina strains.</title>
        <authorList>
            <person name="Watanabe M."/>
            <person name="Kojima H."/>
            <person name="Fukui M."/>
        </authorList>
    </citation>
    <scope>NUCLEOTIDE SEQUENCE [LARGE SCALE GENOMIC DNA]</scope>
    <source>
        <strain evidence="4 5">PP31</strain>
    </source>
</reference>
<dbReference type="Pfam" id="PF03747">
    <property type="entry name" value="ADP_ribosyl_GH"/>
    <property type="match status" value="1"/>
</dbReference>
<dbReference type="OrthoDB" id="9806482at2"/>
<accession>A0A5K7ZB24</accession>
<keyword evidence="5" id="KW-1185">Reference proteome</keyword>
<dbReference type="PANTHER" id="PTHR16222">
    <property type="entry name" value="ADP-RIBOSYLGLYCOHYDROLASE"/>
    <property type="match status" value="1"/>
</dbReference>
<dbReference type="RefSeq" id="WP_155307810.1">
    <property type="nucleotide sequence ID" value="NZ_AP021875.1"/>
</dbReference>
<evidence type="ECO:0008006" key="6">
    <source>
        <dbReference type="Google" id="ProtNLM"/>
    </source>
</evidence>
<protein>
    <recommendedName>
        <fullName evidence="6">ADP-ribosylglycohydrolase</fullName>
    </recommendedName>
</protein>
<feature type="binding site" evidence="3">
    <location>
        <position position="67"/>
    </location>
    <ligand>
        <name>Mg(2+)</name>
        <dbReference type="ChEBI" id="CHEBI:18420"/>
        <label>1</label>
    </ligand>
</feature>
<feature type="binding site" evidence="3">
    <location>
        <position position="66"/>
    </location>
    <ligand>
        <name>Mg(2+)</name>
        <dbReference type="ChEBI" id="CHEBI:18420"/>
        <label>1</label>
    </ligand>
</feature>
<name>A0A5K7ZB24_9BACT</name>
<dbReference type="InterPro" id="IPR036705">
    <property type="entry name" value="Ribosyl_crysJ1_sf"/>
</dbReference>
<evidence type="ECO:0000256" key="2">
    <source>
        <dbReference type="ARBA" id="ARBA00022801"/>
    </source>
</evidence>
<dbReference type="SUPFAM" id="SSF101478">
    <property type="entry name" value="ADP-ribosylglycohydrolase"/>
    <property type="match status" value="1"/>
</dbReference>
<dbReference type="PANTHER" id="PTHR16222:SF24">
    <property type="entry name" value="ADP-RIBOSYLHYDROLASE ARH3"/>
    <property type="match status" value="1"/>
</dbReference>
<dbReference type="KEGG" id="dwd:DSCW_66790"/>
<evidence type="ECO:0000313" key="4">
    <source>
        <dbReference type="EMBL" id="BBO79262.1"/>
    </source>
</evidence>
<dbReference type="AlphaFoldDB" id="A0A5K7ZB24"/>
<comment type="cofactor">
    <cofactor evidence="3">
        <name>Mg(2+)</name>
        <dbReference type="ChEBI" id="CHEBI:18420"/>
    </cofactor>
    <text evidence="3">Binds 2 magnesium ions per subunit.</text>
</comment>
<dbReference type="InterPro" id="IPR050792">
    <property type="entry name" value="ADP-ribosylglycohydrolase"/>
</dbReference>
<dbReference type="GO" id="GO:0046872">
    <property type="term" value="F:metal ion binding"/>
    <property type="evidence" value="ECO:0007669"/>
    <property type="project" value="UniProtKB-KW"/>
</dbReference>
<keyword evidence="2" id="KW-0378">Hydrolase</keyword>
<evidence type="ECO:0000256" key="3">
    <source>
        <dbReference type="PIRSR" id="PIRSR605502-1"/>
    </source>
</evidence>
<gene>
    <name evidence="4" type="ORF">DSCW_66790</name>
</gene>
<sequence length="360" mass="37944">MTTLSQKKQESPDRRSRIVGAMLGGAVGDALGGPVAFMDIAAIRDRYGKAGIYRMEAAYGRRGAITDHTRMALFTAEGLILSQVRQEYACGELAATALYHAYLRWLITQDSNDQRELVRQHGSCAVVDGVLAGYRELSAGRSPCRSCLSALRSGKMGTMDRPVNYSRGCSGLTRVAPVGLIYVDARKAFDLGCTSAAITHGHPGGYLAAGFLAALLPHLVSGGSLSDAMADATGILTTYNGHGKCLQAVEKAVEWSHRRQPVTPEVLAALGEGHMAEEALAIGLLAALAADRDFRQGVLAAVNHSGNSGATAAIAGMILGAGCGVDEIPDEWLAELELKGLIEETAMDLFDQVKSKLGQA</sequence>
<organism evidence="4 5">
    <name type="scientific">Desulfosarcina widdelii</name>
    <dbReference type="NCBI Taxonomy" id="947919"/>
    <lineage>
        <taxon>Bacteria</taxon>
        <taxon>Pseudomonadati</taxon>
        <taxon>Thermodesulfobacteriota</taxon>
        <taxon>Desulfobacteria</taxon>
        <taxon>Desulfobacterales</taxon>
        <taxon>Desulfosarcinaceae</taxon>
        <taxon>Desulfosarcina</taxon>
    </lineage>
</organism>
<keyword evidence="3" id="KW-0479">Metal-binding</keyword>
<dbReference type="InterPro" id="IPR005502">
    <property type="entry name" value="Ribosyl_crysJ1"/>
</dbReference>
<keyword evidence="3" id="KW-0460">Magnesium</keyword>
<dbReference type="Gene3D" id="1.10.4080.10">
    <property type="entry name" value="ADP-ribosylation/Crystallin J1"/>
    <property type="match status" value="1"/>
</dbReference>
<evidence type="ECO:0000313" key="5">
    <source>
        <dbReference type="Proteomes" id="UP000427769"/>
    </source>
</evidence>
<dbReference type="Proteomes" id="UP000427769">
    <property type="component" value="Chromosome"/>
</dbReference>
<comment type="similarity">
    <text evidence="1">Belongs to the ADP-ribosylglycohydrolase family.</text>
</comment>
<evidence type="ECO:0000256" key="1">
    <source>
        <dbReference type="ARBA" id="ARBA00010702"/>
    </source>
</evidence>
<proteinExistence type="inferred from homology"/>